<sequence>MNIENVGTIIDQIPVEISYKIIELFSAGLYSSPNKAFEELVSNSYDAGATKVSVYVPLDKTLSDSILWVADNGMSMDKEGLKQFWKIGSSTKRENENQERLPIGKFGIGKLATYILTSKLTLICKATDGRYYAVMMNYSTINKDSTETISLDEKELTLDEVKTILSPLIKKGNQDLITFKLWGDGCEDTWTFAILSDLKPKSAEIKDGRLKWVLSSALPLNPNFNLFFNGTELQSSKDNIEPWKTWIFGKDDEVATKFKYETGTYKEKPCVHLPNLKNITGQIDLYRDSLLTGKSADLGRSNGIFLTVRGRLVNIDDPLIGMEALSHGVFNRVRIMVNADELDDYITSTRESIKSSAALEDLREYIKRKFNAVREWYFSTVEDEEKKNRASHKIAYASASLSRRPLIVAAKKFLDGELSDLVLTEIPNNLTEEEKNELILKLESDLTTDRGIIQQVEWVALNPEDPIAKLELITGFAKINLMHPFFANFLDEVKSPLPFQLIALTEILTECFLLDSAIKQDEVREIMFKRDAILRELTFSDKPNAPFVASLLQASLGDSSGLEKSVTQAFNTLGYESTSIGGPGKPDGKAVAYLGPLNSADNYSVTFDAKSTLKNKIKATTAHISGVDRHRDNYNSNYACVVAIDYEGADDPRSAVNTEAKKHKINLIRAQDLMVLVLVSSPKQIGLKQLRDFFENCHTVIETKAWIDEIKNREVSRGPIKELLEEAFTLIKSDTEPAFLSALRMSNAELKKHSIDDLKSLVQSLERLVPNYISLSHDNIVSLQVPPEKILNALNQTFATDVPSEFRDIYINAFSQ</sequence>
<evidence type="ECO:0000313" key="2">
    <source>
        <dbReference type="Proteomes" id="UP000184782"/>
    </source>
</evidence>
<evidence type="ECO:0000313" key="1">
    <source>
        <dbReference type="EMBL" id="SIN96999.1"/>
    </source>
</evidence>
<dbReference type="InterPro" id="IPR036890">
    <property type="entry name" value="HATPase_C_sf"/>
</dbReference>
<keyword evidence="1" id="KW-0808">Transferase</keyword>
<keyword evidence="2" id="KW-1185">Reference proteome</keyword>
<proteinExistence type="predicted"/>
<protein>
    <submittedName>
        <fullName evidence="1">Histidine kinase-, DNA gyrase B-, and HSP90-like ATPase</fullName>
    </submittedName>
</protein>
<dbReference type="AlphaFoldDB" id="A0A1N6FNX1"/>
<dbReference type="STRING" id="59733.SAMN05421769_1473"/>
<dbReference type="RefSeq" id="WP_074229625.1">
    <property type="nucleotide sequence ID" value="NZ_FSRQ01000001.1"/>
</dbReference>
<name>A0A1N6FNX1_9FLAO</name>
<dbReference type="OrthoDB" id="9802640at2"/>
<dbReference type="GO" id="GO:0016301">
    <property type="term" value="F:kinase activity"/>
    <property type="evidence" value="ECO:0007669"/>
    <property type="project" value="UniProtKB-KW"/>
</dbReference>
<dbReference type="SUPFAM" id="SSF55874">
    <property type="entry name" value="ATPase domain of HSP90 chaperone/DNA topoisomerase II/histidine kinase"/>
    <property type="match status" value="1"/>
</dbReference>
<dbReference type="EMBL" id="FSRQ01000001">
    <property type="protein sequence ID" value="SIN96999.1"/>
    <property type="molecule type" value="Genomic_DNA"/>
</dbReference>
<dbReference type="Gene3D" id="3.30.565.10">
    <property type="entry name" value="Histidine kinase-like ATPase, C-terminal domain"/>
    <property type="match status" value="1"/>
</dbReference>
<organism evidence="1 2">
    <name type="scientific">Chryseobacterium scophthalmum</name>
    <dbReference type="NCBI Taxonomy" id="59733"/>
    <lineage>
        <taxon>Bacteria</taxon>
        <taxon>Pseudomonadati</taxon>
        <taxon>Bacteroidota</taxon>
        <taxon>Flavobacteriia</taxon>
        <taxon>Flavobacteriales</taxon>
        <taxon>Weeksellaceae</taxon>
        <taxon>Chryseobacterium group</taxon>
        <taxon>Chryseobacterium</taxon>
    </lineage>
</organism>
<keyword evidence="1" id="KW-0418">Kinase</keyword>
<accession>A0A1N6FNX1</accession>
<dbReference type="Proteomes" id="UP000184782">
    <property type="component" value="Unassembled WGS sequence"/>
</dbReference>
<dbReference type="Pfam" id="PF13589">
    <property type="entry name" value="HATPase_c_3"/>
    <property type="match status" value="1"/>
</dbReference>
<reference evidence="2" key="1">
    <citation type="submission" date="2016-12" db="EMBL/GenBank/DDBJ databases">
        <authorList>
            <person name="Varghese N."/>
            <person name="Submissions S."/>
        </authorList>
    </citation>
    <scope>NUCLEOTIDE SEQUENCE [LARGE SCALE GENOMIC DNA]</scope>
    <source>
        <strain evidence="2">DSM 16779</strain>
    </source>
</reference>
<gene>
    <name evidence="1" type="ORF">SAMN05421769_1473</name>
</gene>